<dbReference type="InterPro" id="IPR009003">
    <property type="entry name" value="Peptidase_S1_PA"/>
</dbReference>
<dbReference type="InterPro" id="IPR013783">
    <property type="entry name" value="Ig-like_fold"/>
</dbReference>
<organism evidence="2">
    <name type="scientific">Tuwongella immobilis</name>
    <dbReference type="NCBI Taxonomy" id="692036"/>
    <lineage>
        <taxon>Bacteria</taxon>
        <taxon>Pseudomonadati</taxon>
        <taxon>Planctomycetota</taxon>
        <taxon>Planctomycetia</taxon>
        <taxon>Gemmatales</taxon>
        <taxon>Gemmataceae</taxon>
        <taxon>Tuwongella</taxon>
    </lineage>
</organism>
<dbReference type="InterPro" id="IPR013517">
    <property type="entry name" value="FG-GAP"/>
</dbReference>
<dbReference type="PANTHER" id="PTHR15462">
    <property type="entry name" value="SERINE PROTEASE"/>
    <property type="match status" value="1"/>
</dbReference>
<dbReference type="Gene3D" id="2.60.40.10">
    <property type="entry name" value="Immunoglobulins"/>
    <property type="match status" value="1"/>
</dbReference>
<dbReference type="SUPFAM" id="SSF69318">
    <property type="entry name" value="Integrin alpha N-terminal domain"/>
    <property type="match status" value="1"/>
</dbReference>
<dbReference type="InterPro" id="IPR043504">
    <property type="entry name" value="Peptidase_S1_PA_chymotrypsin"/>
</dbReference>
<sequence>MAHHRSHGRNRSVSLNVESFESRLVPSTVGSGVNPEAIASLQDDVSRATVKVVSVWDTNANGVADSGDTIRVGSGAVVGQRHVLTAAHQVYNRDVSTSPSGAADFVSVFAGQSDASNRAFGEAVATRWTWMGGYPTAVGQAEFASDLAVIAVDRNLAQLTGAFTPVAATDAEFAQSPLQLNSYPAADGFDGQRQFRSVGSVASVQGSLLQYQESQLFTANGSSGGALTLPGSGSTTRLVGIHVAGFEGRDDASLNTGLRLTQEHLRFIESAMNGDSAALDRSQIVATNTWFAGDSRRSVSTIDRTQASVGESVTVTVPVSNLGTSASDVRVRFRLSFDSQFDESDIWLGEATLSNLGSLQTGMVTLATNLPAGLMPVTYTVVWSVEAATGLSAPTPVMDLIRGSGSQFGSHHSGITIRATSPVTPPVTSIPSVVVPTVGLGDRFEGVAGNGSRDTASDWGTITSRAEGGLSLHESTDVDFYSYLAAESGTSRIRLTGTQVDQAILRIFDESGNLLAASQGNGDAQQIVIATVAGQRYWLQVSSPSGAVIADYQLQVDANATEAGRPQLVGAQQFVVGGDRNSNGLVRVFRADGSERATFAAFDFPTAGIRTASADFTGDGIADYVVATGPGTASLVRVIDGATLRELFRVAPFEASFVGGVYVSAGDLTGDGIADLVVTPDEGGGPRVRAFRGSDFSQLADFFGIDDPNFRGGARSGIGDVNGDGAGDLLVVAGFMGGPRVAGFDGRSLGSAAPRKLFNDFFAFEVELRNGVYITAGDLDGDGFAEVIVGGGPGGGPRVTAFSGRDLLQNRISQRANFFGGDAENRNGVRVTVKNLDGDDRADLVVGAGTDSGSRVTSYLGRNVPASGSPVVADEFDAFAGYAGGIFVG</sequence>
<dbReference type="RefSeq" id="WP_162658964.1">
    <property type="nucleotide sequence ID" value="NZ_LR593887.1"/>
</dbReference>
<protein>
    <submittedName>
        <fullName evidence="2">Hemolysin-type calcium-binding region domain protein</fullName>
    </submittedName>
</protein>
<dbReference type="SUPFAM" id="SSF50494">
    <property type="entry name" value="Trypsin-like serine proteases"/>
    <property type="match status" value="1"/>
</dbReference>
<accession>A0A6C2YQA0</accession>
<dbReference type="KEGG" id="tim:GMBLW1_01500"/>
<evidence type="ECO:0000256" key="1">
    <source>
        <dbReference type="ARBA" id="ARBA00022729"/>
    </source>
</evidence>
<keyword evidence="1" id="KW-0732">Signal</keyword>
<name>A0A6C2YQA0_9BACT</name>
<dbReference type="InterPro" id="IPR050966">
    <property type="entry name" value="Glutamyl_endopeptidase"/>
</dbReference>
<proteinExistence type="predicted"/>
<dbReference type="Gene3D" id="2.40.10.10">
    <property type="entry name" value="Trypsin-like serine proteases"/>
    <property type="match status" value="2"/>
</dbReference>
<dbReference type="InterPro" id="IPR028994">
    <property type="entry name" value="Integrin_alpha_N"/>
</dbReference>
<dbReference type="InParanoid" id="A0A6C2YQA0"/>
<dbReference type="PANTHER" id="PTHR15462:SF8">
    <property type="entry name" value="SERINE PROTEASE"/>
    <property type="match status" value="1"/>
</dbReference>
<evidence type="ECO:0000313" key="2">
    <source>
        <dbReference type="EMBL" id="VIP03810.1"/>
    </source>
</evidence>
<reference evidence="2" key="1">
    <citation type="submission" date="2019-04" db="EMBL/GenBank/DDBJ databases">
        <authorList>
            <consortium name="Science for Life Laboratories"/>
        </authorList>
    </citation>
    <scope>NUCLEOTIDE SEQUENCE</scope>
    <source>
        <strain evidence="2">MBLW1</strain>
    </source>
</reference>
<dbReference type="Proteomes" id="UP000464378">
    <property type="component" value="Chromosome"/>
</dbReference>
<keyword evidence="3" id="KW-1185">Reference proteome</keyword>
<dbReference type="Pfam" id="PF13517">
    <property type="entry name" value="FG-GAP_3"/>
    <property type="match status" value="1"/>
</dbReference>
<gene>
    <name evidence="2" type="ORF">GMBLW1_01500</name>
</gene>
<dbReference type="Gene3D" id="2.60.120.380">
    <property type="match status" value="1"/>
</dbReference>
<dbReference type="Gene3D" id="2.130.10.130">
    <property type="entry name" value="Integrin alpha, N-terminal"/>
    <property type="match status" value="2"/>
</dbReference>
<evidence type="ECO:0000313" key="3">
    <source>
        <dbReference type="Proteomes" id="UP000464378"/>
    </source>
</evidence>
<dbReference type="AlphaFoldDB" id="A0A6C2YQA0"/>
<dbReference type="EMBL" id="LR593887">
    <property type="protein sequence ID" value="VTS04987.1"/>
    <property type="molecule type" value="Genomic_DNA"/>
</dbReference>
<dbReference type="EMBL" id="LR586016">
    <property type="protein sequence ID" value="VIP03810.1"/>
    <property type="molecule type" value="Genomic_DNA"/>
</dbReference>